<keyword evidence="3 5" id="KW-1133">Transmembrane helix</keyword>
<evidence type="ECO:0000256" key="2">
    <source>
        <dbReference type="ARBA" id="ARBA00022692"/>
    </source>
</evidence>
<accession>A0A0H1B5B1</accession>
<comment type="caution">
    <text evidence="7">The sequence shown here is derived from an EMBL/GenBank/DDBJ whole genome shotgun (WGS) entry which is preliminary data.</text>
</comment>
<feature type="transmembrane region" description="Helical" evidence="5">
    <location>
        <begin position="137"/>
        <end position="153"/>
    </location>
</feature>
<feature type="transmembrane region" description="Helical" evidence="5">
    <location>
        <begin position="302"/>
        <end position="322"/>
    </location>
</feature>
<gene>
    <name evidence="7" type="ORF">EMPG_17921</name>
</gene>
<dbReference type="PANTHER" id="PTHR31310:SF10">
    <property type="entry name" value="INOSITOLPHOSPHOTRANSFERASE AUR1_IPT1 DOMAIN-CONTAINING PROTEIN"/>
    <property type="match status" value="1"/>
</dbReference>
<dbReference type="InterPro" id="IPR026841">
    <property type="entry name" value="Aur1/Ipt1"/>
</dbReference>
<feature type="transmembrane region" description="Helical" evidence="5">
    <location>
        <begin position="218"/>
        <end position="238"/>
    </location>
</feature>
<name>A0A0H1B5B1_9EURO</name>
<dbReference type="AlphaFoldDB" id="A0A0H1B5B1"/>
<evidence type="ECO:0000256" key="5">
    <source>
        <dbReference type="SAM" id="Phobius"/>
    </source>
</evidence>
<evidence type="ECO:0000256" key="4">
    <source>
        <dbReference type="ARBA" id="ARBA00023136"/>
    </source>
</evidence>
<evidence type="ECO:0000313" key="7">
    <source>
        <dbReference type="EMBL" id="KLJ06580.1"/>
    </source>
</evidence>
<keyword evidence="4 5" id="KW-0472">Membrane</keyword>
<feature type="transmembrane region" description="Helical" evidence="5">
    <location>
        <begin position="343"/>
        <end position="365"/>
    </location>
</feature>
<feature type="transmembrane region" description="Helical" evidence="5">
    <location>
        <begin position="371"/>
        <end position="394"/>
    </location>
</feature>
<dbReference type="STRING" id="2060906.A0A0H1B5B1"/>
<dbReference type="Proteomes" id="UP000053573">
    <property type="component" value="Unassembled WGS sequence"/>
</dbReference>
<dbReference type="OrthoDB" id="2566866at2759"/>
<dbReference type="CDD" id="cd03386">
    <property type="entry name" value="PAP2_Aur1_like"/>
    <property type="match status" value="1"/>
</dbReference>
<dbReference type="Pfam" id="PF14378">
    <property type="entry name" value="PAP2_3"/>
    <property type="match status" value="1"/>
</dbReference>
<evidence type="ECO:0000259" key="6">
    <source>
        <dbReference type="Pfam" id="PF14378"/>
    </source>
</evidence>
<feature type="domain" description="Inositolphosphotransferase Aur1/Ipt1" evidence="6">
    <location>
        <begin position="197"/>
        <end position="322"/>
    </location>
</feature>
<reference evidence="8" key="1">
    <citation type="journal article" date="2015" name="PLoS Genet.">
        <title>The dynamic genome and transcriptome of the human fungal pathogen Blastomyces and close relative Emmonsia.</title>
        <authorList>
            <person name="Munoz J.F."/>
            <person name="Gauthier G.M."/>
            <person name="Desjardins C.A."/>
            <person name="Gallo J.E."/>
            <person name="Holder J."/>
            <person name="Sullivan T.D."/>
            <person name="Marty A.J."/>
            <person name="Carmen J.C."/>
            <person name="Chen Z."/>
            <person name="Ding L."/>
            <person name="Gujja S."/>
            <person name="Magrini V."/>
            <person name="Misas E."/>
            <person name="Mitreva M."/>
            <person name="Priest M."/>
            <person name="Saif S."/>
            <person name="Whiston E.A."/>
            <person name="Young S."/>
            <person name="Zeng Q."/>
            <person name="Goldman W.E."/>
            <person name="Mardis E.R."/>
            <person name="Taylor J.W."/>
            <person name="McEwen J.G."/>
            <person name="Clay O.K."/>
            <person name="Klein B.S."/>
            <person name="Cuomo C.A."/>
        </authorList>
    </citation>
    <scope>NUCLEOTIDE SEQUENCE [LARGE SCALE GENOMIC DNA]</scope>
    <source>
        <strain evidence="8">UAMH 139</strain>
    </source>
</reference>
<comment type="subcellular location">
    <subcellularLocation>
        <location evidence="1">Membrane</location>
        <topology evidence="1">Multi-pass membrane protein</topology>
    </subcellularLocation>
</comment>
<proteinExistence type="predicted"/>
<feature type="transmembrane region" description="Helical" evidence="5">
    <location>
        <begin position="250"/>
        <end position="268"/>
    </location>
</feature>
<dbReference type="PANTHER" id="PTHR31310">
    <property type="match status" value="1"/>
</dbReference>
<evidence type="ECO:0000313" key="8">
    <source>
        <dbReference type="Proteomes" id="UP000053573"/>
    </source>
</evidence>
<keyword evidence="8" id="KW-1185">Reference proteome</keyword>
<keyword evidence="2 5" id="KW-0812">Transmembrane</keyword>
<dbReference type="InterPro" id="IPR052185">
    <property type="entry name" value="IPC_Synthase-Related"/>
</dbReference>
<dbReference type="EMBL" id="LDEV01003009">
    <property type="protein sequence ID" value="KLJ06580.1"/>
    <property type="molecule type" value="Genomic_DNA"/>
</dbReference>
<protein>
    <recommendedName>
        <fullName evidence="6">Inositolphosphotransferase Aur1/Ipt1 domain-containing protein</fullName>
    </recommendedName>
</protein>
<evidence type="ECO:0000256" key="1">
    <source>
        <dbReference type="ARBA" id="ARBA00004141"/>
    </source>
</evidence>
<dbReference type="GO" id="GO:0016020">
    <property type="term" value="C:membrane"/>
    <property type="evidence" value="ECO:0007669"/>
    <property type="project" value="UniProtKB-SubCell"/>
</dbReference>
<evidence type="ECO:0000256" key="3">
    <source>
        <dbReference type="ARBA" id="ARBA00022989"/>
    </source>
</evidence>
<sequence>MAQIDANSGIVSNFMGTNTSKEPLQWNSEPMFELPQWGEPLIVFTILVSAMIATRKREFQIFGRPYEKRPSILDNPRCAESTTQLLDYCSANEDAAQDTISTTGSQWKKRYCCGMVVWTPNTSRFAGNLHSRIMQKFPFLVEMFYWIVTYFFYRMTKLVSQRVFSKTGIWDVALQNGVQVLELEQSSWLSFLFPWTERDVQHWFMDGHQSSLTALNRFYALVHIPGTVGFIAWYYYIAPSFKTFATVRRTLTLTNLLAFVTFTFYPCMPPRLLPPEYGFVDSVRRDNAQSIWMSGDYVNSLAAMPSMHFGYSFCIGCTMLYHTGIFRRTLETGERRKTICWKLWYIAIALAYPLSVLVAIVATANHYWLDALVAIVVVFAAFICNRVFLVLLPVEDLLYWSLRMEKPIPSTGEQYHRRGGSI</sequence>
<organism evidence="7 8">
    <name type="scientific">Blastomyces silverae</name>
    <dbReference type="NCBI Taxonomy" id="2060906"/>
    <lineage>
        <taxon>Eukaryota</taxon>
        <taxon>Fungi</taxon>
        <taxon>Dikarya</taxon>
        <taxon>Ascomycota</taxon>
        <taxon>Pezizomycotina</taxon>
        <taxon>Eurotiomycetes</taxon>
        <taxon>Eurotiomycetidae</taxon>
        <taxon>Onygenales</taxon>
        <taxon>Ajellomycetaceae</taxon>
        <taxon>Blastomyces</taxon>
    </lineage>
</organism>